<dbReference type="NCBIfam" id="TIGR02467">
    <property type="entry name" value="CbiE"/>
    <property type="match status" value="1"/>
</dbReference>
<sequence length="392" mass="40551">MITVIGIGEDGLDGISAAARALIAGAEVIVGGERHLAMVEAADKRPWPSPFADGKDLLSSLRHKNVVVLASGDPMHYGIGATLARWFPGEEQLVLPHPGAFSLAAAALGWPLQDCLTLTVHGRPLEALHLHLAPGRKLLVLSEDGQSPAAVARLLEKAGFGPSDMVVLEHLGGPRQNIRRASAGTWVGEAADLNIIAIACRAETGAQILSTLPGLPDDAFTHDGQLTKREIRALTLSTLAPLPGEMLWDVGAGCGSIAIEWMRAGGIATAIESHAGRVGFIAANAARLGVPGLKVVRGHAPDALPYSDPDAIFVGGGVSAPGLLDACWAGLRPGGRLVVNAVTAEGEAALLAFHARHGGAMTRLSVARLAPVGGFHTWHAAMPVTQYKGVKA</sequence>
<evidence type="ECO:0000256" key="2">
    <source>
        <dbReference type="ARBA" id="ARBA00022573"/>
    </source>
</evidence>
<dbReference type="Gene3D" id="3.40.50.150">
    <property type="entry name" value="Vaccinia Virus protein VP39"/>
    <property type="match status" value="1"/>
</dbReference>
<dbReference type="PIRSF" id="PIRSF036428">
    <property type="entry name" value="CobL"/>
    <property type="match status" value="1"/>
</dbReference>
<evidence type="ECO:0000256" key="5">
    <source>
        <dbReference type="ARBA" id="ARBA00022691"/>
    </source>
</evidence>
<dbReference type="RefSeq" id="WP_106002954.1">
    <property type="nucleotide sequence ID" value="NZ_CP027527.1"/>
</dbReference>
<proteinExistence type="predicted"/>
<dbReference type="InterPro" id="IPR029063">
    <property type="entry name" value="SAM-dependent_MTases_sf"/>
</dbReference>
<dbReference type="Pfam" id="PF00590">
    <property type="entry name" value="TP_methylase"/>
    <property type="match status" value="1"/>
</dbReference>
<dbReference type="Gene3D" id="3.40.1010.10">
    <property type="entry name" value="Cobalt-precorrin-4 Transmethylase, Domain 1"/>
    <property type="match status" value="1"/>
</dbReference>
<feature type="domain" description="Tetrapyrrole methylase" evidence="6">
    <location>
        <begin position="1"/>
        <end position="184"/>
    </location>
</feature>
<dbReference type="GO" id="GO:0032259">
    <property type="term" value="P:methylation"/>
    <property type="evidence" value="ECO:0007669"/>
    <property type="project" value="UniProtKB-KW"/>
</dbReference>
<dbReference type="CDD" id="cd02440">
    <property type="entry name" value="AdoMet_MTases"/>
    <property type="match status" value="1"/>
</dbReference>
<dbReference type="InterPro" id="IPR014777">
    <property type="entry name" value="4pyrrole_Mease_sub1"/>
</dbReference>
<evidence type="ECO:0000256" key="3">
    <source>
        <dbReference type="ARBA" id="ARBA00022603"/>
    </source>
</evidence>
<dbReference type="AlphaFoldDB" id="A4TXK9"/>
<dbReference type="InterPro" id="IPR014008">
    <property type="entry name" value="Cbl_synth_MTase_CbiT"/>
</dbReference>
<keyword evidence="5" id="KW-0949">S-adenosyl-L-methionine</keyword>
<dbReference type="GO" id="GO:0008276">
    <property type="term" value="F:protein methyltransferase activity"/>
    <property type="evidence" value="ECO:0007669"/>
    <property type="project" value="InterPro"/>
</dbReference>
<gene>
    <name evidence="7" type="ORF">MGR_2451</name>
</gene>
<dbReference type="UniPathway" id="UPA00148"/>
<evidence type="ECO:0000256" key="4">
    <source>
        <dbReference type="ARBA" id="ARBA00022679"/>
    </source>
</evidence>
<evidence type="ECO:0000256" key="1">
    <source>
        <dbReference type="ARBA" id="ARBA00004953"/>
    </source>
</evidence>
<dbReference type="InterPro" id="IPR000878">
    <property type="entry name" value="4pyrrol_Mease"/>
</dbReference>
<name>A4TXK9_9PROT</name>
<dbReference type="PANTHER" id="PTHR43182">
    <property type="entry name" value="COBALT-PRECORRIN-6B C(15)-METHYLTRANSFERASE (DECARBOXYLATING)"/>
    <property type="match status" value="1"/>
</dbReference>
<dbReference type="SUPFAM" id="SSF53335">
    <property type="entry name" value="S-adenosyl-L-methionine-dependent methyltransferases"/>
    <property type="match status" value="1"/>
</dbReference>
<evidence type="ECO:0000313" key="7">
    <source>
        <dbReference type="EMBL" id="CAM75366.1"/>
    </source>
</evidence>
<dbReference type="InterPro" id="IPR035996">
    <property type="entry name" value="4pyrrol_Methylase_sf"/>
</dbReference>
<keyword evidence="2" id="KW-0169">Cobalamin biosynthesis</keyword>
<dbReference type="InterPro" id="IPR006365">
    <property type="entry name" value="Cbl_synth_CobL"/>
</dbReference>
<dbReference type="InterPro" id="IPR050714">
    <property type="entry name" value="Cobalamin_biosynth_MTase"/>
</dbReference>
<organism evidence="7">
    <name type="scientific">Magnetospirillum gryphiswaldense</name>
    <dbReference type="NCBI Taxonomy" id="55518"/>
    <lineage>
        <taxon>Bacteria</taxon>
        <taxon>Pseudomonadati</taxon>
        <taxon>Pseudomonadota</taxon>
        <taxon>Alphaproteobacteria</taxon>
        <taxon>Rhodospirillales</taxon>
        <taxon>Rhodospirillaceae</taxon>
        <taxon>Magnetospirillum</taxon>
    </lineage>
</organism>
<comment type="pathway">
    <text evidence="1">Cofactor biosynthesis; adenosylcobalamin biosynthesis.</text>
</comment>
<protein>
    <submittedName>
        <fullName evidence="7">Precorrin-6B methylase 1</fullName>
    </submittedName>
</protein>
<evidence type="ECO:0000259" key="6">
    <source>
        <dbReference type="Pfam" id="PF00590"/>
    </source>
</evidence>
<dbReference type="GO" id="GO:0009236">
    <property type="term" value="P:cobalamin biosynthetic process"/>
    <property type="evidence" value="ECO:0007669"/>
    <property type="project" value="UniProtKB-UniPathway"/>
</dbReference>
<keyword evidence="4" id="KW-0808">Transferase</keyword>
<dbReference type="SUPFAM" id="SSF53790">
    <property type="entry name" value="Tetrapyrrole methylase"/>
    <property type="match status" value="1"/>
</dbReference>
<dbReference type="NCBIfam" id="TIGR02469">
    <property type="entry name" value="CbiT"/>
    <property type="match status" value="1"/>
</dbReference>
<accession>A4TXK9</accession>
<dbReference type="EMBL" id="CU459003">
    <property type="protein sequence ID" value="CAM75366.1"/>
    <property type="molecule type" value="Genomic_DNA"/>
</dbReference>
<dbReference type="CDD" id="cd11644">
    <property type="entry name" value="Precorrin-6Y-MT"/>
    <property type="match status" value="1"/>
</dbReference>
<keyword evidence="3 7" id="KW-0489">Methyltransferase</keyword>
<reference evidence="7" key="1">
    <citation type="journal article" date="2007" name="J. Bacteriol.">
        <title>Comparative genome analysis of four magnetotactic bacteria reveals a complex set of group-specific genes implicated in magnetosome biomineralization and function.</title>
        <authorList>
            <person name="Richter M."/>
            <person name="Kube M."/>
            <person name="Bazylinski D.A."/>
            <person name="Lombardot T."/>
            <person name="Gloeckner F.O."/>
            <person name="Reinhardt R."/>
            <person name="Schueler D."/>
        </authorList>
    </citation>
    <scope>NUCLEOTIDE SEQUENCE</scope>
    <source>
        <strain evidence="7">MSR-1</strain>
    </source>
</reference>
<dbReference type="PANTHER" id="PTHR43182:SF1">
    <property type="entry name" value="COBALT-PRECORRIN-7 C(5)-METHYLTRANSFERASE"/>
    <property type="match status" value="1"/>
</dbReference>
<dbReference type="InterPro" id="IPR012818">
    <property type="entry name" value="CbiE"/>
</dbReference>